<dbReference type="SUPFAM" id="SSF56281">
    <property type="entry name" value="Metallo-hydrolase/oxidoreductase"/>
    <property type="match status" value="1"/>
</dbReference>
<evidence type="ECO:0000313" key="1">
    <source>
        <dbReference type="EMBL" id="GAI90372.1"/>
    </source>
</evidence>
<gene>
    <name evidence="1" type="ORF">S12H4_36323</name>
</gene>
<dbReference type="PANTHER" id="PTHR43546:SF3">
    <property type="entry name" value="UPF0173 METAL-DEPENDENT HYDROLASE MJ1163"/>
    <property type="match status" value="1"/>
</dbReference>
<dbReference type="InterPro" id="IPR050114">
    <property type="entry name" value="UPF0173_UPF0282_UlaG_hydrolase"/>
</dbReference>
<dbReference type="InterPro" id="IPR036866">
    <property type="entry name" value="RibonucZ/Hydroxyglut_hydro"/>
</dbReference>
<dbReference type="EMBL" id="BARW01021646">
    <property type="protein sequence ID" value="GAI90372.1"/>
    <property type="molecule type" value="Genomic_DNA"/>
</dbReference>
<name>X1SBG8_9ZZZZ</name>
<sequence>MRTITIFFSVFLVFCLISSADSQEFENDIIKTSKGDLKLTFIGHGTLMFSFDGKVIHIDPISHYADYKQLPKADLILITHEHGDHLDPTVIEILCKEDTDIVLTEKCLGKFKGGMVMKNGETKTIKDIMIEAIPAYNIKHMRSPNNPFHPRGDGNGYILTLADKKIYVAGDTENTPEMKALKDIDIAFLPMNLPYTMTPEMVAD</sequence>
<comment type="caution">
    <text evidence="1">The sequence shown here is derived from an EMBL/GenBank/DDBJ whole genome shotgun (WGS) entry which is preliminary data.</text>
</comment>
<proteinExistence type="predicted"/>
<dbReference type="Pfam" id="PF13483">
    <property type="entry name" value="Lactamase_B_3"/>
    <property type="match status" value="1"/>
</dbReference>
<dbReference type="AlphaFoldDB" id="X1SBG8"/>
<feature type="non-terminal residue" evidence="1">
    <location>
        <position position="204"/>
    </location>
</feature>
<protein>
    <recommendedName>
        <fullName evidence="2">Metallo-beta-lactamase domain-containing protein</fullName>
    </recommendedName>
</protein>
<evidence type="ECO:0008006" key="2">
    <source>
        <dbReference type="Google" id="ProtNLM"/>
    </source>
</evidence>
<dbReference type="Gene3D" id="3.60.15.10">
    <property type="entry name" value="Ribonuclease Z/Hydroxyacylglutathione hydrolase-like"/>
    <property type="match status" value="1"/>
</dbReference>
<reference evidence="1" key="1">
    <citation type="journal article" date="2014" name="Front. Microbiol.">
        <title>High frequency of phylogenetically diverse reductive dehalogenase-homologous genes in deep subseafloor sedimentary metagenomes.</title>
        <authorList>
            <person name="Kawai M."/>
            <person name="Futagami T."/>
            <person name="Toyoda A."/>
            <person name="Takaki Y."/>
            <person name="Nishi S."/>
            <person name="Hori S."/>
            <person name="Arai W."/>
            <person name="Tsubouchi T."/>
            <person name="Morono Y."/>
            <person name="Uchiyama I."/>
            <person name="Ito T."/>
            <person name="Fujiyama A."/>
            <person name="Inagaki F."/>
            <person name="Takami H."/>
        </authorList>
    </citation>
    <scope>NUCLEOTIDE SEQUENCE</scope>
    <source>
        <strain evidence="1">Expedition CK06-06</strain>
    </source>
</reference>
<accession>X1SBG8</accession>
<dbReference type="PANTHER" id="PTHR43546">
    <property type="entry name" value="UPF0173 METAL-DEPENDENT HYDROLASE MJ1163-RELATED"/>
    <property type="match status" value="1"/>
</dbReference>
<organism evidence="1">
    <name type="scientific">marine sediment metagenome</name>
    <dbReference type="NCBI Taxonomy" id="412755"/>
    <lineage>
        <taxon>unclassified sequences</taxon>
        <taxon>metagenomes</taxon>
        <taxon>ecological metagenomes</taxon>
    </lineage>
</organism>